<dbReference type="InParanoid" id="A0A165GX74"/>
<protein>
    <submittedName>
        <fullName evidence="3">DNA topoisomerase IV, alpha subunit</fullName>
    </submittedName>
</protein>
<dbReference type="GO" id="GO:0042138">
    <property type="term" value="P:meiotic DNA double-strand break formation"/>
    <property type="evidence" value="ECO:0007669"/>
    <property type="project" value="TreeGrafter"/>
</dbReference>
<organism evidence="3 4">
    <name type="scientific">Calocera cornea HHB12733</name>
    <dbReference type="NCBI Taxonomy" id="1353952"/>
    <lineage>
        <taxon>Eukaryota</taxon>
        <taxon>Fungi</taxon>
        <taxon>Dikarya</taxon>
        <taxon>Basidiomycota</taxon>
        <taxon>Agaricomycotina</taxon>
        <taxon>Dacrymycetes</taxon>
        <taxon>Dacrymycetales</taxon>
        <taxon>Dacrymycetaceae</taxon>
        <taxon>Calocera</taxon>
    </lineage>
</organism>
<dbReference type="CDD" id="cd00223">
    <property type="entry name" value="TOPRIM_TopoIIB_SPO"/>
    <property type="match status" value="1"/>
</dbReference>
<feature type="region of interest" description="Disordered" evidence="1">
    <location>
        <begin position="67"/>
        <end position="109"/>
    </location>
</feature>
<gene>
    <name evidence="3" type="ORF">CALCODRAFT_554703</name>
</gene>
<dbReference type="GO" id="GO:0003677">
    <property type="term" value="F:DNA binding"/>
    <property type="evidence" value="ECO:0007669"/>
    <property type="project" value="InterPro"/>
</dbReference>
<sequence>MVFDMIFSDGIDGIDDDILAMGETQDAWDDPPSQKPAPANWTYHSQLFDDDVDEGIRSFQAACADSLASPSSPLLSPSSVESSDPADSLVPSSHSSPILPTSEDSQIVQSQSPTYVLEVSDNPVYNKLSELKLTILRQLGEPSEMDDSPDEKFRDPSSEPSQLEASQLLEAASQLAPEALQKKTFNLIEKLALKLGVSRDELNIRASPRGMFAGSALKLYTTQGDVITASATMGRHTPAWRDIDILDVHPDIAFVLVVEKEAVFQTLLAKRFADHPFCNGKGLIITGKGYPDLATRDIFKALATLLPMWIPITVLVDADPYGIEILAQYIKHCGPHVGKRVQWIGVFGTEWSDLGVDLDDLLPMKPGDNRKALKMLRAPDLPYQWRKEFEYMLFTQRKAEIECLASISVENHIIGASQASSSGSSQPLVTRTLSVSSPLSSGFCFLQASQQTTVNETQKTSITETTFCLSQPTTFSKNPGDALVQYLIQKISPLLLGADACQAAAELDLIDKAKRDIVPVDVDSKEEVSDTSPLFADYALPSELVGSCSVSRPEKRKRPIDEPDEGVRLKEFDFEAGVESLVKEFQDECADMDDLDAIAFEATKEAERAISAQMTVDRLLAEQLSATQNREPTLSGFYDLLDDDEIQILEHF</sequence>
<dbReference type="OrthoDB" id="5377392at2759"/>
<dbReference type="PANTHER" id="PTHR10848">
    <property type="entry name" value="MEIOTIC RECOMBINATION PROTEIN SPO11"/>
    <property type="match status" value="1"/>
</dbReference>
<dbReference type="EMBL" id="KV423949">
    <property type="protein sequence ID" value="KZT58603.1"/>
    <property type="molecule type" value="Genomic_DNA"/>
</dbReference>
<evidence type="ECO:0000259" key="2">
    <source>
        <dbReference type="Pfam" id="PF21180"/>
    </source>
</evidence>
<dbReference type="InterPro" id="IPR036078">
    <property type="entry name" value="Spo11/TopoVI_A_sf"/>
</dbReference>
<dbReference type="GO" id="GO:0000706">
    <property type="term" value="P:meiotic DNA double-strand break processing"/>
    <property type="evidence" value="ECO:0007669"/>
    <property type="project" value="TreeGrafter"/>
</dbReference>
<feature type="compositionally biased region" description="Polar residues" evidence="1">
    <location>
        <begin position="90"/>
        <end position="109"/>
    </location>
</feature>
<keyword evidence="3" id="KW-0413">Isomerase</keyword>
<evidence type="ECO:0000313" key="3">
    <source>
        <dbReference type="EMBL" id="KZT58603.1"/>
    </source>
</evidence>
<evidence type="ECO:0000256" key="1">
    <source>
        <dbReference type="SAM" id="MobiDB-lite"/>
    </source>
</evidence>
<dbReference type="InterPro" id="IPR002815">
    <property type="entry name" value="Spo11/TopoVI_A"/>
</dbReference>
<dbReference type="Gene3D" id="3.40.1360.10">
    <property type="match status" value="1"/>
</dbReference>
<dbReference type="PRINTS" id="PR01550">
    <property type="entry name" value="TOP6AFAMILY"/>
</dbReference>
<feature type="domain" description="Topoisomerase 6 subunit A/Spo11 TOPRIM" evidence="2">
    <location>
        <begin position="254"/>
        <end position="410"/>
    </location>
</feature>
<dbReference type="AlphaFoldDB" id="A0A165GX74"/>
<dbReference type="SUPFAM" id="SSF56726">
    <property type="entry name" value="DNA topoisomerase IV, alpha subunit"/>
    <property type="match status" value="1"/>
</dbReference>
<feature type="compositionally biased region" description="Low complexity" evidence="1">
    <location>
        <begin position="67"/>
        <end position="89"/>
    </location>
</feature>
<dbReference type="Pfam" id="PF21180">
    <property type="entry name" value="TOP6A-Spo11_Toprim"/>
    <property type="match status" value="1"/>
</dbReference>
<evidence type="ECO:0000313" key="4">
    <source>
        <dbReference type="Proteomes" id="UP000076842"/>
    </source>
</evidence>
<accession>A0A165GX74</accession>
<dbReference type="GO" id="GO:0000228">
    <property type="term" value="C:nuclear chromosome"/>
    <property type="evidence" value="ECO:0007669"/>
    <property type="project" value="TreeGrafter"/>
</dbReference>
<keyword evidence="4" id="KW-1185">Reference proteome</keyword>
<dbReference type="InterPro" id="IPR034136">
    <property type="entry name" value="TOPRIM_Topo6A/Spo11"/>
</dbReference>
<name>A0A165GX74_9BASI</name>
<proteinExistence type="predicted"/>
<dbReference type="PANTHER" id="PTHR10848:SF0">
    <property type="entry name" value="MEIOTIC RECOMBINATION PROTEIN SPO11"/>
    <property type="match status" value="1"/>
</dbReference>
<dbReference type="STRING" id="1353952.A0A165GX74"/>
<dbReference type="GO" id="GO:0003918">
    <property type="term" value="F:DNA topoisomerase type II (double strand cut, ATP-hydrolyzing) activity"/>
    <property type="evidence" value="ECO:0007669"/>
    <property type="project" value="InterPro"/>
</dbReference>
<dbReference type="GO" id="GO:0007131">
    <property type="term" value="P:reciprocal meiotic recombination"/>
    <property type="evidence" value="ECO:0007669"/>
    <property type="project" value="TreeGrafter"/>
</dbReference>
<feature type="region of interest" description="Disordered" evidence="1">
    <location>
        <begin position="140"/>
        <end position="161"/>
    </location>
</feature>
<reference evidence="3 4" key="1">
    <citation type="journal article" date="2016" name="Mol. Biol. Evol.">
        <title>Comparative Genomics of Early-Diverging Mushroom-Forming Fungi Provides Insights into the Origins of Lignocellulose Decay Capabilities.</title>
        <authorList>
            <person name="Nagy L.G."/>
            <person name="Riley R."/>
            <person name="Tritt A."/>
            <person name="Adam C."/>
            <person name="Daum C."/>
            <person name="Floudas D."/>
            <person name="Sun H."/>
            <person name="Yadav J.S."/>
            <person name="Pangilinan J."/>
            <person name="Larsson K.H."/>
            <person name="Matsuura K."/>
            <person name="Barry K."/>
            <person name="Labutti K."/>
            <person name="Kuo R."/>
            <person name="Ohm R.A."/>
            <person name="Bhattacharya S.S."/>
            <person name="Shirouzu T."/>
            <person name="Yoshinaga Y."/>
            <person name="Martin F.M."/>
            <person name="Grigoriev I.V."/>
            <person name="Hibbett D.S."/>
        </authorList>
    </citation>
    <scope>NUCLEOTIDE SEQUENCE [LARGE SCALE GENOMIC DNA]</scope>
    <source>
        <strain evidence="3 4">HHB12733</strain>
    </source>
</reference>
<dbReference type="Proteomes" id="UP000076842">
    <property type="component" value="Unassembled WGS sequence"/>
</dbReference>